<dbReference type="EMBL" id="CAJNOR010013984">
    <property type="protein sequence ID" value="CAF1676171.1"/>
    <property type="molecule type" value="Genomic_DNA"/>
</dbReference>
<evidence type="ECO:0000313" key="3">
    <source>
        <dbReference type="Proteomes" id="UP000663828"/>
    </source>
</evidence>
<comment type="caution">
    <text evidence="2">The sequence shown here is derived from an EMBL/GenBank/DDBJ whole genome shotgun (WGS) entry which is preliminary data.</text>
</comment>
<sequence length="207" mass="23046">MVSPSCGKENLGLSQILKTFDVEHANYVSTWWNIILTPTITLSEEVYDLLTSEPYSTFITVPINQWAPASKKQMSSIIRVDQNQTYDRTERLQPVTSSTHDHTITTKKNALYPSDSSTISMNDENTTDADCGKDGSAASITTITHQQRLHNTTDGINTDDNDIQQENSNCGQKRNALIVTTNQTLPLLPTATNLMSTRQPPSKKKKK</sequence>
<dbReference type="AlphaFoldDB" id="A0A816GK76"/>
<feature type="region of interest" description="Disordered" evidence="1">
    <location>
        <begin position="94"/>
        <end position="127"/>
    </location>
</feature>
<evidence type="ECO:0000256" key="1">
    <source>
        <dbReference type="SAM" id="MobiDB-lite"/>
    </source>
</evidence>
<name>A0A816GK76_ADIRI</name>
<proteinExistence type="predicted"/>
<keyword evidence="3" id="KW-1185">Reference proteome</keyword>
<dbReference type="Proteomes" id="UP000663828">
    <property type="component" value="Unassembled WGS sequence"/>
</dbReference>
<evidence type="ECO:0000313" key="2">
    <source>
        <dbReference type="EMBL" id="CAF1676171.1"/>
    </source>
</evidence>
<protein>
    <submittedName>
        <fullName evidence="2">Uncharacterized protein</fullName>
    </submittedName>
</protein>
<feature type="compositionally biased region" description="Polar residues" evidence="1">
    <location>
        <begin position="114"/>
        <end position="124"/>
    </location>
</feature>
<accession>A0A816GK76</accession>
<reference evidence="2" key="1">
    <citation type="submission" date="2021-02" db="EMBL/GenBank/DDBJ databases">
        <authorList>
            <person name="Nowell W R."/>
        </authorList>
    </citation>
    <scope>NUCLEOTIDE SEQUENCE</scope>
</reference>
<gene>
    <name evidence="2" type="ORF">XAT740_LOCUS59643</name>
</gene>
<organism evidence="2 3">
    <name type="scientific">Adineta ricciae</name>
    <name type="common">Rotifer</name>
    <dbReference type="NCBI Taxonomy" id="249248"/>
    <lineage>
        <taxon>Eukaryota</taxon>
        <taxon>Metazoa</taxon>
        <taxon>Spiralia</taxon>
        <taxon>Gnathifera</taxon>
        <taxon>Rotifera</taxon>
        <taxon>Eurotatoria</taxon>
        <taxon>Bdelloidea</taxon>
        <taxon>Adinetida</taxon>
        <taxon>Adinetidae</taxon>
        <taxon>Adineta</taxon>
    </lineage>
</organism>